<dbReference type="Proteomes" id="UP000050761">
    <property type="component" value="Unassembled WGS sequence"/>
</dbReference>
<dbReference type="Pfam" id="PF01683">
    <property type="entry name" value="EB"/>
    <property type="match status" value="6"/>
</dbReference>
<sequence>LSSVSRQMTAPVASLVRRESAAPVQPIIPPSAACSSSMCGSGQVYVNGQCMSTVPIGSMCQVTQQCRGGSTCVNSRCQCPNGAAVTSNGECSNTGSSCQLGTVMVNGQCVSLASPGMSCVAQEQCIDNSVCMGNICNCNQGYSLIAGYCIRYTGGPCQQTQTLVNGQCVTYSVVSGPCMADAQCVGGSTCQNGVCSCKTGGATALYGKCSSPECGQNQVSADEDCSNYTMFSTRRICVSAICSFVLIYLIVQIYVNMRCYPLVIVGSSCSLNEQCTGNSQCTNGYCQCPNGGTASNGMCATQSTNCKGYQVAINNQCLDKVSIGQSCSNYAQCPGNGIYLCSQGSVSVSGRCLNLVQLGQSCTYSEQCMGFSACTSSVCSCRTGSSAINGVCRSLIGCGTNQVLIQNQCYPLVQV</sequence>
<evidence type="ECO:0000313" key="3">
    <source>
        <dbReference type="Proteomes" id="UP000050761"/>
    </source>
</evidence>
<feature type="domain" description="EB" evidence="2">
    <location>
        <begin position="252"/>
        <end position="299"/>
    </location>
</feature>
<feature type="domain" description="EB" evidence="2">
    <location>
        <begin position="98"/>
        <end position="149"/>
    </location>
</feature>
<evidence type="ECO:0000256" key="1">
    <source>
        <dbReference type="SAM" id="Phobius"/>
    </source>
</evidence>
<organism evidence="3 4">
    <name type="scientific">Heligmosomoides polygyrus</name>
    <name type="common">Parasitic roundworm</name>
    <dbReference type="NCBI Taxonomy" id="6339"/>
    <lineage>
        <taxon>Eukaryota</taxon>
        <taxon>Metazoa</taxon>
        <taxon>Ecdysozoa</taxon>
        <taxon>Nematoda</taxon>
        <taxon>Chromadorea</taxon>
        <taxon>Rhabditida</taxon>
        <taxon>Rhabditina</taxon>
        <taxon>Rhabditomorpha</taxon>
        <taxon>Strongyloidea</taxon>
        <taxon>Heligmosomidae</taxon>
        <taxon>Heligmosomoides</taxon>
    </lineage>
</organism>
<evidence type="ECO:0000313" key="4">
    <source>
        <dbReference type="WBParaSite" id="HPBE_0000823301-mRNA-1"/>
    </source>
</evidence>
<feature type="domain" description="EB" evidence="2">
    <location>
        <begin position="341"/>
        <end position="392"/>
    </location>
</feature>
<dbReference type="WBParaSite" id="HPBE_0000823301-mRNA-1">
    <property type="protein sequence ID" value="HPBE_0000823301-mRNA-1"/>
    <property type="gene ID" value="HPBE_0000823301"/>
</dbReference>
<reference evidence="4" key="1">
    <citation type="submission" date="2019-09" db="UniProtKB">
        <authorList>
            <consortium name="WormBaseParasite"/>
        </authorList>
    </citation>
    <scope>IDENTIFICATION</scope>
</reference>
<name>A0A8L8K343_HELPZ</name>
<dbReference type="InterPro" id="IPR006149">
    <property type="entry name" value="EB_dom"/>
</dbReference>
<keyword evidence="3" id="KW-1185">Reference proteome</keyword>
<dbReference type="PANTHER" id="PTHR37157:SF2">
    <property type="entry name" value="EB DOMAIN-CONTAINING PROTEIN-RELATED"/>
    <property type="match status" value="1"/>
</dbReference>
<keyword evidence="1" id="KW-1133">Transmembrane helix</keyword>
<protein>
    <submittedName>
        <fullName evidence="4">EB domain-containing protein</fullName>
    </submittedName>
</protein>
<dbReference type="SMART" id="SM00289">
    <property type="entry name" value="WR1"/>
    <property type="match status" value="5"/>
</dbReference>
<evidence type="ECO:0000259" key="2">
    <source>
        <dbReference type="Pfam" id="PF01683"/>
    </source>
</evidence>
<proteinExistence type="predicted"/>
<feature type="domain" description="EB" evidence="2">
    <location>
        <begin position="157"/>
        <end position="209"/>
    </location>
</feature>
<dbReference type="PANTHER" id="PTHR37157">
    <property type="entry name" value="PRION-LIKE-(Q/N-RICH) DOMAIN-BEARING PROTEIN 25"/>
    <property type="match status" value="1"/>
</dbReference>
<feature type="domain" description="EB" evidence="2">
    <location>
        <begin position="306"/>
        <end position="336"/>
    </location>
</feature>
<feature type="domain" description="EB" evidence="2">
    <location>
        <begin position="39"/>
        <end position="91"/>
    </location>
</feature>
<dbReference type="AlphaFoldDB" id="A0A8L8K343"/>
<feature type="transmembrane region" description="Helical" evidence="1">
    <location>
        <begin position="236"/>
        <end position="255"/>
    </location>
</feature>
<dbReference type="InterPro" id="IPR006150">
    <property type="entry name" value="Cys_repeat_1"/>
</dbReference>
<keyword evidence="1" id="KW-0812">Transmembrane</keyword>
<accession>A0A8L8K343</accession>
<keyword evidence="1" id="KW-0472">Membrane</keyword>